<sequence>MPSGFSAEKRDSLIAGHSSHLMTDDGTTLEIYRYTLWPDSAPSHTQIVVFLSTEVDAGYGKSDSNIKNKNMANCSN</sequence>
<dbReference type="Proteomes" id="UP000373449">
    <property type="component" value="Unassembled WGS sequence"/>
</dbReference>
<gene>
    <name evidence="1" type="ORF">NCTC12282_01579</name>
</gene>
<protein>
    <submittedName>
        <fullName evidence="1">Uncharacterized protein</fullName>
    </submittedName>
</protein>
<accession>A0A484ZG82</accession>
<reference evidence="1 2" key="1">
    <citation type="submission" date="2019-03" db="EMBL/GenBank/DDBJ databases">
        <authorList>
            <consortium name="Pathogen Informatics"/>
        </authorList>
    </citation>
    <scope>NUCLEOTIDE SEQUENCE [LARGE SCALE GENOMIC DNA]</scope>
    <source>
        <strain evidence="1 2">NCTC12282</strain>
    </source>
</reference>
<evidence type="ECO:0000313" key="1">
    <source>
        <dbReference type="EMBL" id="VFS46661.1"/>
    </source>
</evidence>
<evidence type="ECO:0000313" key="2">
    <source>
        <dbReference type="Proteomes" id="UP000373449"/>
    </source>
</evidence>
<name>A0A484ZG82_9GAMM</name>
<dbReference type="AlphaFoldDB" id="A0A484ZG82"/>
<organism evidence="1 2">
    <name type="scientific">Budvicia aquatica</name>
    <dbReference type="NCBI Taxonomy" id="82979"/>
    <lineage>
        <taxon>Bacteria</taxon>
        <taxon>Pseudomonadati</taxon>
        <taxon>Pseudomonadota</taxon>
        <taxon>Gammaproteobacteria</taxon>
        <taxon>Enterobacterales</taxon>
        <taxon>Budviciaceae</taxon>
        <taxon>Budvicia</taxon>
    </lineage>
</organism>
<proteinExistence type="predicted"/>
<dbReference type="EMBL" id="CAADJA010000002">
    <property type="protein sequence ID" value="VFS46661.1"/>
    <property type="molecule type" value="Genomic_DNA"/>
</dbReference>